<name>A0A4P9THI7_9EURY</name>
<accession>A0A4P9THI7</accession>
<feature type="region of interest" description="Disordered" evidence="1">
    <location>
        <begin position="183"/>
        <end position="208"/>
    </location>
</feature>
<dbReference type="Pfam" id="PF13529">
    <property type="entry name" value="Peptidase_C39_2"/>
    <property type="match status" value="1"/>
</dbReference>
<feature type="domain" description="Peptidase C39-like" evidence="2">
    <location>
        <begin position="240"/>
        <end position="355"/>
    </location>
</feature>
<evidence type="ECO:0000259" key="2">
    <source>
        <dbReference type="Pfam" id="PF13529"/>
    </source>
</evidence>
<dbReference type="AlphaFoldDB" id="A0A4P9THI7"/>
<gene>
    <name evidence="3" type="ORF">FGF80_08430</name>
</gene>
<evidence type="ECO:0000256" key="1">
    <source>
        <dbReference type="SAM" id="MobiDB-lite"/>
    </source>
</evidence>
<sequence length="394" mass="43494">MVDSNSTRRSIIRTIGSIGLGSSLLASGVSAAPERMVSVKKREAKKLARKAADILGNRDEYSDWRSQGIRRPELFMAQIENGQSVSYKPRAWVFPIENRGDDVGYITIDATKSGSTVLAYGRSSAPQRYYDEAGATANSRGLSAQRMFLYNGGVEFGIVSKEGPYIDLRGGYVREKPLAKNMESLSPDSGTVNIAGKDGDGDDWERSTDEEITGVPNWTESDGGGVSSTNYGNGRDAWGGWDGCVPIASSMVIGYHEDISRREEDKKNALIDHLHDIHNTDDDGNTDRLDLDNVKNYSRGQYSYDANRDKFGVASSIHEYIKNDRPVVLSMVGGPYSSLTSGHAVTVVGYDHESNALLDDHYYKAHHGQNKARHPDQVTHGNWVESYLVRIWKE</sequence>
<evidence type="ECO:0000313" key="4">
    <source>
        <dbReference type="Proteomes" id="UP000307562"/>
    </source>
</evidence>
<organism evidence="3 4">
    <name type="scientific">Natrinema pallidum</name>
    <dbReference type="NCBI Taxonomy" id="69527"/>
    <lineage>
        <taxon>Archaea</taxon>
        <taxon>Methanobacteriati</taxon>
        <taxon>Methanobacteriota</taxon>
        <taxon>Stenosarchaea group</taxon>
        <taxon>Halobacteria</taxon>
        <taxon>Halobacteriales</taxon>
        <taxon>Natrialbaceae</taxon>
        <taxon>Natrinema</taxon>
    </lineage>
</organism>
<dbReference type="EMBL" id="CP040637">
    <property type="protein sequence ID" value="QCW03260.1"/>
    <property type="molecule type" value="Genomic_DNA"/>
</dbReference>
<keyword evidence="4" id="KW-1185">Reference proteome</keyword>
<protein>
    <recommendedName>
        <fullName evidence="2">Peptidase C39-like domain-containing protein</fullName>
    </recommendedName>
</protein>
<proteinExistence type="predicted"/>
<evidence type="ECO:0000313" key="3">
    <source>
        <dbReference type="EMBL" id="QCW03260.1"/>
    </source>
</evidence>
<dbReference type="Proteomes" id="UP000307562">
    <property type="component" value="Chromosome"/>
</dbReference>
<dbReference type="KEGG" id="npl:FGF80_08430"/>
<feature type="compositionally biased region" description="Polar residues" evidence="1">
    <location>
        <begin position="183"/>
        <end position="192"/>
    </location>
</feature>
<reference evidence="4" key="1">
    <citation type="submission" date="2019-05" db="EMBL/GenBank/DDBJ databases">
        <title>Complete Genome Sequence and Methylation Pattern of the Halophilic Archaeon Natrinema pallidum BOL6-1.</title>
        <authorList>
            <person name="DasSarma P."/>
            <person name="DasSarma B.P."/>
            <person name="DasSarma S.L."/>
            <person name="Martinez F.L."/>
            <person name="Guzman D."/>
            <person name="Roberts R.J."/>
            <person name="DasSarma S."/>
        </authorList>
    </citation>
    <scope>NUCLEOTIDE SEQUENCE [LARGE SCALE GENOMIC DNA]</scope>
    <source>
        <strain evidence="4">BOL6-1</strain>
    </source>
</reference>
<dbReference type="InterPro" id="IPR025660">
    <property type="entry name" value="Pept_his_AS"/>
</dbReference>
<dbReference type="InterPro" id="IPR039564">
    <property type="entry name" value="Peptidase_C39-like"/>
</dbReference>
<dbReference type="PROSITE" id="PS00639">
    <property type="entry name" value="THIOL_PROTEASE_HIS"/>
    <property type="match status" value="1"/>
</dbReference>